<feature type="non-terminal residue" evidence="5">
    <location>
        <position position="1"/>
    </location>
</feature>
<name>A0AA38CMT7_TAXCH</name>
<dbReference type="InterPro" id="IPR001584">
    <property type="entry name" value="Integrase_cat-core"/>
</dbReference>
<dbReference type="OMA" id="AVHITAY"/>
<feature type="domain" description="Integrase catalytic" evidence="4">
    <location>
        <begin position="1"/>
        <end position="94"/>
    </location>
</feature>
<dbReference type="InterPro" id="IPR039537">
    <property type="entry name" value="Retrotran_Ty1/copia-like"/>
</dbReference>
<dbReference type="GO" id="GO:0015074">
    <property type="term" value="P:DNA integration"/>
    <property type="evidence" value="ECO:0007669"/>
    <property type="project" value="InterPro"/>
</dbReference>
<comment type="caution">
    <text evidence="5">The sequence shown here is derived from an EMBL/GenBank/DDBJ whole genome shotgun (WGS) entry which is preliminary data.</text>
</comment>
<dbReference type="GO" id="GO:0003676">
    <property type="term" value="F:nucleic acid binding"/>
    <property type="evidence" value="ECO:0007669"/>
    <property type="project" value="InterPro"/>
</dbReference>
<evidence type="ECO:0000313" key="6">
    <source>
        <dbReference type="Proteomes" id="UP000824469"/>
    </source>
</evidence>
<dbReference type="PROSITE" id="PS50994">
    <property type="entry name" value="INTEGRASE"/>
    <property type="match status" value="1"/>
</dbReference>
<dbReference type="Pfam" id="PF07727">
    <property type="entry name" value="RVT_2"/>
    <property type="match status" value="1"/>
</dbReference>
<dbReference type="PANTHER" id="PTHR42648">
    <property type="entry name" value="TRANSPOSASE, PUTATIVE-RELATED"/>
    <property type="match status" value="1"/>
</dbReference>
<evidence type="ECO:0000313" key="5">
    <source>
        <dbReference type="EMBL" id="KAH9299373.1"/>
    </source>
</evidence>
<dbReference type="Pfam" id="PF25597">
    <property type="entry name" value="SH3_retrovirus"/>
    <property type="match status" value="1"/>
</dbReference>
<evidence type="ECO:0000256" key="3">
    <source>
        <dbReference type="SAM" id="MobiDB-lite"/>
    </source>
</evidence>
<evidence type="ECO:0000256" key="1">
    <source>
        <dbReference type="ARBA" id="ARBA00022723"/>
    </source>
</evidence>
<feature type="non-terminal residue" evidence="5">
    <location>
        <position position="294"/>
    </location>
</feature>
<sequence>QIMEGSIAAMNLMITVLRMESAGKRQVPGTPQQNGVSERMNKTIMERARSMRLHAGLPLSFWAEAVSTAVYLINRGPSSALDGGIPEEAWYGKKVDYSFLRVFGCEVFVHIDKDDRTKLEAKSKKCTFIGYGGDDFGFKCWSIKDKKIIRSRDVVFNEKVMYKQQLQENREESKKEYAVVEDLPDGKVTHESVQEPTQQEPQTPTVRRSSRVRKEPEQPESFDEAMQVDASKKWEQAMDEEHKSLMENQTWDLVKLPEGKRALQNKWVYKVKDEEGGKKRYKARLVVKGFAQKQ</sequence>
<dbReference type="AlphaFoldDB" id="A0AA38CMT7"/>
<evidence type="ECO:0000256" key="2">
    <source>
        <dbReference type="ARBA" id="ARBA00022801"/>
    </source>
</evidence>
<feature type="compositionally biased region" description="Low complexity" evidence="3">
    <location>
        <begin position="194"/>
        <end position="205"/>
    </location>
</feature>
<dbReference type="EMBL" id="JAHRHJ020000010">
    <property type="protein sequence ID" value="KAH9299373.1"/>
    <property type="molecule type" value="Genomic_DNA"/>
</dbReference>
<keyword evidence="1" id="KW-0479">Metal-binding</keyword>
<accession>A0AA38CMT7</accession>
<evidence type="ECO:0000259" key="4">
    <source>
        <dbReference type="PROSITE" id="PS50994"/>
    </source>
</evidence>
<reference evidence="5 6" key="1">
    <citation type="journal article" date="2021" name="Nat. Plants">
        <title>The Taxus genome provides insights into paclitaxel biosynthesis.</title>
        <authorList>
            <person name="Xiong X."/>
            <person name="Gou J."/>
            <person name="Liao Q."/>
            <person name="Li Y."/>
            <person name="Zhou Q."/>
            <person name="Bi G."/>
            <person name="Li C."/>
            <person name="Du R."/>
            <person name="Wang X."/>
            <person name="Sun T."/>
            <person name="Guo L."/>
            <person name="Liang H."/>
            <person name="Lu P."/>
            <person name="Wu Y."/>
            <person name="Zhang Z."/>
            <person name="Ro D.K."/>
            <person name="Shang Y."/>
            <person name="Huang S."/>
            <person name="Yan J."/>
        </authorList>
    </citation>
    <scope>NUCLEOTIDE SEQUENCE [LARGE SCALE GENOMIC DNA]</scope>
    <source>
        <strain evidence="5">Ta-2019</strain>
    </source>
</reference>
<dbReference type="InterPro" id="IPR036397">
    <property type="entry name" value="RNaseH_sf"/>
</dbReference>
<gene>
    <name evidence="5" type="ORF">KI387_031055</name>
</gene>
<dbReference type="InterPro" id="IPR012337">
    <property type="entry name" value="RNaseH-like_sf"/>
</dbReference>
<keyword evidence="6" id="KW-1185">Reference proteome</keyword>
<dbReference type="Gene3D" id="3.30.420.10">
    <property type="entry name" value="Ribonuclease H-like superfamily/Ribonuclease H"/>
    <property type="match status" value="1"/>
</dbReference>
<dbReference type="InterPro" id="IPR057670">
    <property type="entry name" value="SH3_retrovirus"/>
</dbReference>
<keyword evidence="2" id="KW-0378">Hydrolase</keyword>
<dbReference type="Proteomes" id="UP000824469">
    <property type="component" value="Unassembled WGS sequence"/>
</dbReference>
<proteinExistence type="predicted"/>
<dbReference type="SUPFAM" id="SSF53098">
    <property type="entry name" value="Ribonuclease H-like"/>
    <property type="match status" value="1"/>
</dbReference>
<feature type="region of interest" description="Disordered" evidence="3">
    <location>
        <begin position="185"/>
        <end position="229"/>
    </location>
</feature>
<dbReference type="GO" id="GO:0046872">
    <property type="term" value="F:metal ion binding"/>
    <property type="evidence" value="ECO:0007669"/>
    <property type="project" value="UniProtKB-KW"/>
</dbReference>
<dbReference type="PANTHER" id="PTHR42648:SF28">
    <property type="entry name" value="TRANSPOSON-ENCODED PROTEIN WITH RIBONUCLEASE H-LIKE AND RETROVIRUS ZINC FINGER-LIKE DOMAINS"/>
    <property type="match status" value="1"/>
</dbReference>
<dbReference type="InterPro" id="IPR013103">
    <property type="entry name" value="RVT_2"/>
</dbReference>
<dbReference type="GO" id="GO:0016787">
    <property type="term" value="F:hydrolase activity"/>
    <property type="evidence" value="ECO:0007669"/>
    <property type="project" value="UniProtKB-KW"/>
</dbReference>
<organism evidence="5 6">
    <name type="scientific">Taxus chinensis</name>
    <name type="common">Chinese yew</name>
    <name type="synonym">Taxus wallichiana var. chinensis</name>
    <dbReference type="NCBI Taxonomy" id="29808"/>
    <lineage>
        <taxon>Eukaryota</taxon>
        <taxon>Viridiplantae</taxon>
        <taxon>Streptophyta</taxon>
        <taxon>Embryophyta</taxon>
        <taxon>Tracheophyta</taxon>
        <taxon>Spermatophyta</taxon>
        <taxon>Pinopsida</taxon>
        <taxon>Pinidae</taxon>
        <taxon>Conifers II</taxon>
        <taxon>Cupressales</taxon>
        <taxon>Taxaceae</taxon>
        <taxon>Taxus</taxon>
    </lineage>
</organism>
<protein>
    <recommendedName>
        <fullName evidence="4">Integrase catalytic domain-containing protein</fullName>
    </recommendedName>
</protein>